<reference evidence="3" key="1">
    <citation type="journal article" date="2020" name="Fungal Divers.">
        <title>Resolving the Mortierellaceae phylogeny through synthesis of multi-gene phylogenetics and phylogenomics.</title>
        <authorList>
            <person name="Vandepol N."/>
            <person name="Liber J."/>
            <person name="Desiro A."/>
            <person name="Na H."/>
            <person name="Kennedy M."/>
            <person name="Barry K."/>
            <person name="Grigoriev I.V."/>
            <person name="Miller A.N."/>
            <person name="O'Donnell K."/>
            <person name="Stajich J.E."/>
            <person name="Bonito G."/>
        </authorList>
    </citation>
    <scope>NUCLEOTIDE SEQUENCE</scope>
    <source>
        <strain evidence="3">NVP1</strain>
    </source>
</reference>
<dbReference type="EMBL" id="JAAAUY010000050">
    <property type="protein sequence ID" value="KAF9336698.1"/>
    <property type="molecule type" value="Genomic_DNA"/>
</dbReference>
<sequence length="172" mass="17063">MKFTTLLPVALFATFAAAQGNSTDGGGGGGGAACTICLQTSLQALPLCKSLNVTGAIGEFDPSGTPAYAACLCSSLDGAWIDNCKDASKCGEDITAFKATYGDSMKQAGLVCNGTTPTFNPPPPDVVAPSSTTPAGAGATGAKSDGQKEMPLLLTQIVGVVTVAAAIGMSFF</sequence>
<feature type="signal peptide" evidence="2">
    <location>
        <begin position="1"/>
        <end position="20"/>
    </location>
</feature>
<dbReference type="Proteomes" id="UP000696485">
    <property type="component" value="Unassembled WGS sequence"/>
</dbReference>
<keyword evidence="4" id="KW-1185">Reference proteome</keyword>
<evidence type="ECO:0000313" key="3">
    <source>
        <dbReference type="EMBL" id="KAF9336698.1"/>
    </source>
</evidence>
<feature type="chain" id="PRO_5040428331" description="Extracellular membrane protein CFEM domain-containing protein" evidence="2">
    <location>
        <begin position="21"/>
        <end position="172"/>
    </location>
</feature>
<evidence type="ECO:0000313" key="4">
    <source>
        <dbReference type="Proteomes" id="UP000696485"/>
    </source>
</evidence>
<comment type="caution">
    <text evidence="3">The sequence shown here is derived from an EMBL/GenBank/DDBJ whole genome shotgun (WGS) entry which is preliminary data.</text>
</comment>
<protein>
    <recommendedName>
        <fullName evidence="5">Extracellular membrane protein CFEM domain-containing protein</fullName>
    </recommendedName>
</protein>
<accession>A0A9P5SS83</accession>
<evidence type="ECO:0000256" key="2">
    <source>
        <dbReference type="SAM" id="SignalP"/>
    </source>
</evidence>
<organism evidence="3 4">
    <name type="scientific">Podila minutissima</name>
    <dbReference type="NCBI Taxonomy" id="64525"/>
    <lineage>
        <taxon>Eukaryota</taxon>
        <taxon>Fungi</taxon>
        <taxon>Fungi incertae sedis</taxon>
        <taxon>Mucoromycota</taxon>
        <taxon>Mortierellomycotina</taxon>
        <taxon>Mortierellomycetes</taxon>
        <taxon>Mortierellales</taxon>
        <taxon>Mortierellaceae</taxon>
        <taxon>Podila</taxon>
    </lineage>
</organism>
<gene>
    <name evidence="3" type="ORF">BG006_007763</name>
</gene>
<feature type="region of interest" description="Disordered" evidence="1">
    <location>
        <begin position="121"/>
        <end position="144"/>
    </location>
</feature>
<proteinExistence type="predicted"/>
<keyword evidence="2" id="KW-0732">Signal</keyword>
<feature type="compositionally biased region" description="Low complexity" evidence="1">
    <location>
        <begin position="127"/>
        <end position="142"/>
    </location>
</feature>
<dbReference type="AlphaFoldDB" id="A0A9P5SS83"/>
<evidence type="ECO:0000256" key="1">
    <source>
        <dbReference type="SAM" id="MobiDB-lite"/>
    </source>
</evidence>
<evidence type="ECO:0008006" key="5">
    <source>
        <dbReference type="Google" id="ProtNLM"/>
    </source>
</evidence>
<name>A0A9P5SS83_9FUNG</name>